<proteinExistence type="predicted"/>
<feature type="chain" id="PRO_5046739864" evidence="1">
    <location>
        <begin position="22"/>
        <end position="84"/>
    </location>
</feature>
<name>A0ABS7DN96_9FIRM</name>
<keyword evidence="3" id="KW-1185">Reference proteome</keyword>
<evidence type="ECO:0000313" key="3">
    <source>
        <dbReference type="Proteomes" id="UP000719942"/>
    </source>
</evidence>
<dbReference type="EMBL" id="JAGFNZ010000002">
    <property type="protein sequence ID" value="MBW7572775.1"/>
    <property type="molecule type" value="Genomic_DNA"/>
</dbReference>
<dbReference type="Proteomes" id="UP000719942">
    <property type="component" value="Unassembled WGS sequence"/>
</dbReference>
<accession>A0ABS7DN96</accession>
<protein>
    <submittedName>
        <fullName evidence="2">Uncharacterized protein</fullName>
    </submittedName>
</protein>
<organism evidence="2 3">
    <name type="scientific">Caproiciproducens faecalis</name>
    <dbReference type="NCBI Taxonomy" id="2820301"/>
    <lineage>
        <taxon>Bacteria</taxon>
        <taxon>Bacillati</taxon>
        <taxon>Bacillota</taxon>
        <taxon>Clostridia</taxon>
        <taxon>Eubacteriales</taxon>
        <taxon>Acutalibacteraceae</taxon>
        <taxon>Caproiciproducens</taxon>
    </lineage>
</organism>
<evidence type="ECO:0000256" key="1">
    <source>
        <dbReference type="SAM" id="SignalP"/>
    </source>
</evidence>
<comment type="caution">
    <text evidence="2">The sequence shown here is derived from an EMBL/GenBank/DDBJ whole genome shotgun (WGS) entry which is preliminary data.</text>
</comment>
<evidence type="ECO:0000313" key="2">
    <source>
        <dbReference type="EMBL" id="MBW7572775.1"/>
    </source>
</evidence>
<sequence length="84" mass="9740">MKRKKRRIFFASFFSTLCVLALLFGIAEVDANSRRIGFGDDKTLIYQFTGKTWQETCNVAKVWYNNFVLSLTESAVEETYHEST</sequence>
<feature type="signal peptide" evidence="1">
    <location>
        <begin position="1"/>
        <end position="21"/>
    </location>
</feature>
<gene>
    <name evidence="2" type="ORF">J5W02_08095</name>
</gene>
<keyword evidence="1" id="KW-0732">Signal</keyword>
<dbReference type="RefSeq" id="WP_219965156.1">
    <property type="nucleotide sequence ID" value="NZ_JAGFNZ010000002.1"/>
</dbReference>
<reference evidence="2 3" key="1">
    <citation type="submission" date="2021-03" db="EMBL/GenBank/DDBJ databases">
        <title>Caproiciproducens sp. nov. isolated from feces of cow.</title>
        <authorList>
            <person name="Choi J.-Y."/>
        </authorList>
    </citation>
    <scope>NUCLEOTIDE SEQUENCE [LARGE SCALE GENOMIC DNA]</scope>
    <source>
        <strain evidence="2 3">AGMB10547</strain>
    </source>
</reference>